<dbReference type="InterPro" id="IPR002935">
    <property type="entry name" value="SAM_O-MeTrfase"/>
</dbReference>
<dbReference type="Ensembl" id="ENSSORT00005025111.1">
    <property type="protein sequence ID" value="ENSSORP00005024398.1"/>
    <property type="gene ID" value="ENSSORG00005011732.1"/>
</dbReference>
<keyword evidence="3" id="KW-0808">Transferase</keyword>
<organism evidence="9 10">
    <name type="scientific">Sphaeramia orbicularis</name>
    <name type="common">orbiculate cardinalfish</name>
    <dbReference type="NCBI Taxonomy" id="375764"/>
    <lineage>
        <taxon>Eukaryota</taxon>
        <taxon>Metazoa</taxon>
        <taxon>Chordata</taxon>
        <taxon>Craniata</taxon>
        <taxon>Vertebrata</taxon>
        <taxon>Euteleostomi</taxon>
        <taxon>Actinopterygii</taxon>
        <taxon>Neopterygii</taxon>
        <taxon>Teleostei</taxon>
        <taxon>Neoteleostei</taxon>
        <taxon>Acanthomorphata</taxon>
        <taxon>Gobiaria</taxon>
        <taxon>Kurtiformes</taxon>
        <taxon>Apogonoidei</taxon>
        <taxon>Apogonidae</taxon>
        <taxon>Apogoninae</taxon>
        <taxon>Sphaeramia</taxon>
    </lineage>
</organism>
<evidence type="ECO:0000256" key="7">
    <source>
        <dbReference type="ARBA" id="ARBA00023453"/>
    </source>
</evidence>
<accession>A0A673A6V7</accession>
<evidence type="ECO:0000256" key="6">
    <source>
        <dbReference type="ARBA" id="ARBA00022939"/>
    </source>
</evidence>
<sequence>MWLMAVSISLVPVVIMVSSCFRVKVCSLCHRAQAWARWLIWGRVCVRSTYAFVFSNCTHGKPDSVLETFDLYSKMYPSVCIGPQVGEVLDDVMRRVGPSMVLELGMHCAYSSVRLLRLLPPGGRLITVEIDPFTADLGEEIILVAGFKDQFQVLPLSSGEAILSLRELLAPQKGGFSLVLMDHDPVLYLKDLLSLEAEGLLCPIGCSIILIHRDRRADSVKNILDYIRTKAQCYQIKTEIQIMTEICYKSAGTMVE</sequence>
<dbReference type="PROSITE" id="PS51682">
    <property type="entry name" value="SAM_OMT_I"/>
    <property type="match status" value="1"/>
</dbReference>
<dbReference type="SUPFAM" id="SSF53335">
    <property type="entry name" value="S-adenosyl-L-methionine-dependent methyltransferases"/>
    <property type="match status" value="1"/>
</dbReference>
<evidence type="ECO:0000256" key="3">
    <source>
        <dbReference type="ARBA" id="ARBA00022679"/>
    </source>
</evidence>
<evidence type="ECO:0000256" key="8">
    <source>
        <dbReference type="SAM" id="SignalP"/>
    </source>
</evidence>
<dbReference type="GeneID" id="115427337"/>
<evidence type="ECO:0000313" key="10">
    <source>
        <dbReference type="Proteomes" id="UP000472271"/>
    </source>
</evidence>
<name>A0A673A6V7_9TELE</name>
<reference evidence="9" key="2">
    <citation type="submission" date="2025-08" db="UniProtKB">
        <authorList>
            <consortium name="Ensembl"/>
        </authorList>
    </citation>
    <scope>IDENTIFICATION</scope>
</reference>
<dbReference type="PANTHER" id="PTHR43836">
    <property type="entry name" value="CATECHOL O-METHYLTRANSFERASE 1-RELATED"/>
    <property type="match status" value="1"/>
</dbReference>
<dbReference type="RefSeq" id="XP_030001713.1">
    <property type="nucleotide sequence ID" value="XM_030145853.1"/>
</dbReference>
<keyword evidence="8" id="KW-0732">Signal</keyword>
<proteinExistence type="inferred from homology"/>
<dbReference type="GO" id="GO:0042417">
    <property type="term" value="P:dopamine metabolic process"/>
    <property type="evidence" value="ECO:0007669"/>
    <property type="project" value="TreeGrafter"/>
</dbReference>
<evidence type="ECO:0000256" key="1">
    <source>
        <dbReference type="ARBA" id="ARBA00012880"/>
    </source>
</evidence>
<dbReference type="InParanoid" id="A0A673A6V7"/>
<dbReference type="OrthoDB" id="186626at2759"/>
<evidence type="ECO:0000256" key="5">
    <source>
        <dbReference type="ARBA" id="ARBA00022867"/>
    </source>
</evidence>
<dbReference type="GO" id="GO:0032502">
    <property type="term" value="P:developmental process"/>
    <property type="evidence" value="ECO:0007669"/>
    <property type="project" value="TreeGrafter"/>
</dbReference>
<dbReference type="AlphaFoldDB" id="A0A673A6V7"/>
<evidence type="ECO:0000256" key="2">
    <source>
        <dbReference type="ARBA" id="ARBA00022603"/>
    </source>
</evidence>
<dbReference type="InterPro" id="IPR029063">
    <property type="entry name" value="SAM-dependent_MTases_sf"/>
</dbReference>
<keyword evidence="6" id="KW-0128">Catecholamine metabolism</keyword>
<comment type="similarity">
    <text evidence="7">Belongs to the class I-like SAM-binding methyltransferase superfamily. Cation-dependent O-methyltransferase family.</text>
</comment>
<dbReference type="Gene3D" id="3.40.50.150">
    <property type="entry name" value="Vaccinia Virus protein VP39"/>
    <property type="match status" value="1"/>
</dbReference>
<dbReference type="Proteomes" id="UP000472271">
    <property type="component" value="Chromosome 10"/>
</dbReference>
<dbReference type="Pfam" id="PF01596">
    <property type="entry name" value="Methyltransf_3"/>
    <property type="match status" value="1"/>
</dbReference>
<feature type="signal peptide" evidence="8">
    <location>
        <begin position="1"/>
        <end position="20"/>
    </location>
</feature>
<keyword evidence="5" id="KW-0531">Neurotransmitter degradation</keyword>
<keyword evidence="4" id="KW-0949">S-adenosyl-L-methionine</keyword>
<protein>
    <recommendedName>
        <fullName evidence="1">catechol O-methyltransferase</fullName>
        <ecNumber evidence="1">2.1.1.6</ecNumber>
    </recommendedName>
</protein>
<dbReference type="GO" id="GO:0042424">
    <property type="term" value="P:catecholamine catabolic process"/>
    <property type="evidence" value="ECO:0007669"/>
    <property type="project" value="TreeGrafter"/>
</dbReference>
<dbReference type="GO" id="GO:0032259">
    <property type="term" value="P:methylation"/>
    <property type="evidence" value="ECO:0007669"/>
    <property type="project" value="UniProtKB-KW"/>
</dbReference>
<keyword evidence="2" id="KW-0489">Methyltransferase</keyword>
<gene>
    <name evidence="9" type="primary">LOC115427337</name>
</gene>
<feature type="chain" id="PRO_5025375966" description="catechol O-methyltransferase" evidence="8">
    <location>
        <begin position="21"/>
        <end position="256"/>
    </location>
</feature>
<dbReference type="PANTHER" id="PTHR43836:SF3">
    <property type="entry name" value="CATECHOL O-METHYLTRANSFERASE"/>
    <property type="match status" value="1"/>
</dbReference>
<evidence type="ECO:0000313" key="9">
    <source>
        <dbReference type="Ensembl" id="ENSSORP00005024398.1"/>
    </source>
</evidence>
<reference evidence="9" key="1">
    <citation type="submission" date="2019-06" db="EMBL/GenBank/DDBJ databases">
        <authorList>
            <consortium name="Wellcome Sanger Institute Data Sharing"/>
        </authorList>
    </citation>
    <scope>NUCLEOTIDE SEQUENCE [LARGE SCALE GENOMIC DNA]</scope>
</reference>
<keyword evidence="10" id="KW-1185">Reference proteome</keyword>
<reference evidence="9" key="3">
    <citation type="submission" date="2025-09" db="UniProtKB">
        <authorList>
            <consortium name="Ensembl"/>
        </authorList>
    </citation>
    <scope>IDENTIFICATION</scope>
</reference>
<dbReference type="EC" id="2.1.1.6" evidence="1"/>
<dbReference type="GO" id="GO:0016206">
    <property type="term" value="F:catechol O-methyltransferase activity"/>
    <property type="evidence" value="ECO:0007669"/>
    <property type="project" value="UniProtKB-EC"/>
</dbReference>
<evidence type="ECO:0000256" key="4">
    <source>
        <dbReference type="ARBA" id="ARBA00022691"/>
    </source>
</evidence>